<keyword evidence="2" id="KW-0418">Kinase</keyword>
<evidence type="ECO:0000313" key="5">
    <source>
        <dbReference type="EMBL" id="KAG6748176.1"/>
    </source>
</evidence>
<keyword evidence="2" id="KW-0067">ATP-binding</keyword>
<accession>A0A8X8C4B1</accession>
<dbReference type="Proteomes" id="UP000886885">
    <property type="component" value="Chromosome 14D"/>
</dbReference>
<evidence type="ECO:0000256" key="1">
    <source>
        <dbReference type="ARBA" id="ARBA00012172"/>
    </source>
</evidence>
<sequence length="499" mass="56887">MAEVEKCNFGFVLGPRLSSQYIVCQHEVYKVSKFVLSVTMFNEEEGAMFEDHRVINKKQITFKAAAAALCISGIDEALEVKDWQHFEGQRMAMHFKDLPSLAFRDAQRNTIRYCKQDSGRVDDRVYSDYKCKDYCPDVFRRIQELRNIDRSDYMMSIRSDLTLREILSAGKDTRVIPVSTDDRLVIGIVPKSEKKVMLRVLPSYCFHLEMNRDSLLSILYGIHYMKPIGGPKVYFSVYSRVIPSDANIFRVFDLKGSWKGRKINKPRAKENIILKDMDFGFRFYLDPLIQEKLLGQIKHDCEFLEVQGLMDYSLLIGIALPPQNKDSVDSRSSYSELTSSCRSPMNSNDSRNSNVQNTGYGDSSPVNSVDSRSFDSDRISSCSSEEVEGTQSTYSDNSKELDSSKFRLGVGMPARTIRSKLIKAGHVPSTRSAGGLECADDVVLYFSIVDIFQNYNLAKRLEHAYKSIKYDSKSIVTVNPKAYASRFQEFMSLVFHVDC</sequence>
<feature type="domain" description="PIPK" evidence="4">
    <location>
        <begin position="66"/>
        <end position="495"/>
    </location>
</feature>
<dbReference type="Pfam" id="PF01504">
    <property type="entry name" value="PIP5K"/>
    <property type="match status" value="1"/>
</dbReference>
<keyword evidence="6" id="KW-1185">Reference proteome</keyword>
<evidence type="ECO:0000313" key="6">
    <source>
        <dbReference type="Proteomes" id="UP000886885"/>
    </source>
</evidence>
<keyword evidence="2" id="KW-0808">Transferase</keyword>
<dbReference type="GO" id="GO:0005886">
    <property type="term" value="C:plasma membrane"/>
    <property type="evidence" value="ECO:0007669"/>
    <property type="project" value="TreeGrafter"/>
</dbReference>
<dbReference type="PANTHER" id="PTHR23086">
    <property type="entry name" value="PHOSPHATIDYLINOSITOL-4-PHOSPHATE 5-KINASE"/>
    <property type="match status" value="1"/>
</dbReference>
<reference evidence="5" key="1">
    <citation type="journal article" date="2020" name="bioRxiv">
        <title>Hybrid origin of Populus tomentosa Carr. identified through genome sequencing and phylogenomic analysis.</title>
        <authorList>
            <person name="An X."/>
            <person name="Gao K."/>
            <person name="Chen Z."/>
            <person name="Li J."/>
            <person name="Yang X."/>
            <person name="Yang X."/>
            <person name="Zhou J."/>
            <person name="Guo T."/>
            <person name="Zhao T."/>
            <person name="Huang S."/>
            <person name="Miao D."/>
            <person name="Khan W.U."/>
            <person name="Rao P."/>
            <person name="Ye M."/>
            <person name="Lei B."/>
            <person name="Liao W."/>
            <person name="Wang J."/>
            <person name="Ji L."/>
            <person name="Li Y."/>
            <person name="Guo B."/>
            <person name="Mustafa N.S."/>
            <person name="Li S."/>
            <person name="Yun Q."/>
            <person name="Keller S.R."/>
            <person name="Mao J."/>
            <person name="Zhang R."/>
            <person name="Strauss S.H."/>
        </authorList>
    </citation>
    <scope>NUCLEOTIDE SEQUENCE</scope>
    <source>
        <strain evidence="5">GM15</strain>
        <tissue evidence="5">Leaf</tissue>
    </source>
</reference>
<dbReference type="InterPro" id="IPR002498">
    <property type="entry name" value="PInositol-4-P-4/5-kinase_core"/>
</dbReference>
<feature type="region of interest" description="Disordered" evidence="3">
    <location>
        <begin position="324"/>
        <end position="399"/>
    </location>
</feature>
<dbReference type="PANTHER" id="PTHR23086:SF111">
    <property type="entry name" value="PHOSPHATIDYLINOSITOL 4-PHOSPHATE 5-KINASE 10"/>
    <property type="match status" value="1"/>
</dbReference>
<evidence type="ECO:0000259" key="4">
    <source>
        <dbReference type="PROSITE" id="PS51455"/>
    </source>
</evidence>
<dbReference type="SMART" id="SM00330">
    <property type="entry name" value="PIPKc"/>
    <property type="match status" value="1"/>
</dbReference>
<dbReference type="InterPro" id="IPR023610">
    <property type="entry name" value="PInositol-4/5-P-5/4-kinase"/>
</dbReference>
<proteinExistence type="predicted"/>
<dbReference type="GO" id="GO:0046854">
    <property type="term" value="P:phosphatidylinositol phosphate biosynthetic process"/>
    <property type="evidence" value="ECO:0007669"/>
    <property type="project" value="TreeGrafter"/>
</dbReference>
<keyword evidence="2" id="KW-0547">Nucleotide-binding</keyword>
<dbReference type="EC" id="2.7.1.68" evidence="1"/>
<organism evidence="5 6">
    <name type="scientific">Populus tomentosa</name>
    <name type="common">Chinese white poplar</name>
    <dbReference type="NCBI Taxonomy" id="118781"/>
    <lineage>
        <taxon>Eukaryota</taxon>
        <taxon>Viridiplantae</taxon>
        <taxon>Streptophyta</taxon>
        <taxon>Embryophyta</taxon>
        <taxon>Tracheophyta</taxon>
        <taxon>Spermatophyta</taxon>
        <taxon>Magnoliopsida</taxon>
        <taxon>eudicotyledons</taxon>
        <taxon>Gunneridae</taxon>
        <taxon>Pentapetalae</taxon>
        <taxon>rosids</taxon>
        <taxon>fabids</taxon>
        <taxon>Malpighiales</taxon>
        <taxon>Salicaceae</taxon>
        <taxon>Saliceae</taxon>
        <taxon>Populus</taxon>
    </lineage>
</organism>
<evidence type="ECO:0000256" key="2">
    <source>
        <dbReference type="PROSITE-ProRule" id="PRU00781"/>
    </source>
</evidence>
<comment type="caution">
    <text evidence="5">The sequence shown here is derived from an EMBL/GenBank/DDBJ whole genome shotgun (WGS) entry which is preliminary data.</text>
</comment>
<dbReference type="PROSITE" id="PS51455">
    <property type="entry name" value="PIPK"/>
    <property type="match status" value="1"/>
</dbReference>
<name>A0A8X8C4B1_POPTO</name>
<dbReference type="OrthoDB" id="70770at2759"/>
<dbReference type="GO" id="GO:0005524">
    <property type="term" value="F:ATP binding"/>
    <property type="evidence" value="ECO:0007669"/>
    <property type="project" value="UniProtKB-UniRule"/>
</dbReference>
<dbReference type="GO" id="GO:0016308">
    <property type="term" value="F:1-phosphatidylinositol-4-phosphate 5-kinase activity"/>
    <property type="evidence" value="ECO:0007669"/>
    <property type="project" value="UniProtKB-EC"/>
</dbReference>
<feature type="compositionally biased region" description="Polar residues" evidence="3">
    <location>
        <begin position="330"/>
        <end position="367"/>
    </location>
</feature>
<evidence type="ECO:0000256" key="3">
    <source>
        <dbReference type="SAM" id="MobiDB-lite"/>
    </source>
</evidence>
<dbReference type="AlphaFoldDB" id="A0A8X8C4B1"/>
<dbReference type="EMBL" id="JAAWWB010000028">
    <property type="protein sequence ID" value="KAG6748176.1"/>
    <property type="molecule type" value="Genomic_DNA"/>
</dbReference>
<protein>
    <recommendedName>
        <fullName evidence="1">1-phosphatidylinositol-4-phosphate 5-kinase</fullName>
        <ecNumber evidence="1">2.7.1.68</ecNumber>
    </recommendedName>
</protein>
<gene>
    <name evidence="5" type="ORF">POTOM_048077</name>
</gene>